<organism evidence="6 7">
    <name type="scientific">Tetrahymena thermophila (strain SB210)</name>
    <dbReference type="NCBI Taxonomy" id="312017"/>
    <lineage>
        <taxon>Eukaryota</taxon>
        <taxon>Sar</taxon>
        <taxon>Alveolata</taxon>
        <taxon>Ciliophora</taxon>
        <taxon>Intramacronucleata</taxon>
        <taxon>Oligohymenophorea</taxon>
        <taxon>Hymenostomatida</taxon>
        <taxon>Tetrahymenina</taxon>
        <taxon>Tetrahymenidae</taxon>
        <taxon>Tetrahymena</taxon>
    </lineage>
</organism>
<dbReference type="EMBL" id="GG662587">
    <property type="protein sequence ID" value="EAR85178.2"/>
    <property type="molecule type" value="Genomic_DNA"/>
</dbReference>
<dbReference type="Pfam" id="PF03107">
    <property type="entry name" value="C1_2"/>
    <property type="match status" value="1"/>
</dbReference>
<dbReference type="InParanoid" id="I7M6G8"/>
<dbReference type="GeneID" id="7831138"/>
<dbReference type="InterPro" id="IPR046349">
    <property type="entry name" value="C1-like_sf"/>
</dbReference>
<evidence type="ECO:0000256" key="1">
    <source>
        <dbReference type="ARBA" id="ARBA00022723"/>
    </source>
</evidence>
<accession>I7M6G8</accession>
<dbReference type="AlphaFoldDB" id="I7M6G8"/>
<evidence type="ECO:0000313" key="7">
    <source>
        <dbReference type="Proteomes" id="UP000009168"/>
    </source>
</evidence>
<dbReference type="Proteomes" id="UP000009168">
    <property type="component" value="Unassembled WGS sequence"/>
</dbReference>
<name>I7M6G8_TETTS</name>
<dbReference type="InterPro" id="IPR017907">
    <property type="entry name" value="Znf_RING_CS"/>
</dbReference>
<dbReference type="RefSeq" id="XP_001032841.2">
    <property type="nucleotide sequence ID" value="XM_001032841.2"/>
</dbReference>
<keyword evidence="3" id="KW-0863">Zinc-finger</keyword>
<evidence type="ECO:0000313" key="6">
    <source>
        <dbReference type="EMBL" id="EAR85178.2"/>
    </source>
</evidence>
<dbReference type="KEGG" id="tet:TTHERM_00486290"/>
<dbReference type="SUPFAM" id="SSF57889">
    <property type="entry name" value="Cysteine-rich domain"/>
    <property type="match status" value="1"/>
</dbReference>
<feature type="domain" description="DC1" evidence="5">
    <location>
        <begin position="329"/>
        <end position="372"/>
    </location>
</feature>
<evidence type="ECO:0000256" key="2">
    <source>
        <dbReference type="ARBA" id="ARBA00022737"/>
    </source>
</evidence>
<dbReference type="GO" id="GO:0008270">
    <property type="term" value="F:zinc ion binding"/>
    <property type="evidence" value="ECO:0007669"/>
    <property type="project" value="UniProtKB-KW"/>
</dbReference>
<keyword evidence="4" id="KW-0862">Zinc</keyword>
<sequence length="413" mass="49504">MVVVDLEQAFSNQEYYVHNWPPVQNQDLYEKIEDSIQQKEETPTPQISQDIFQQIYQEFDEFLQNLETQSIDNGQSNFYNDYKNLAKVEQLKSFLQVELEKDQKFNQLSNDFLDFLTKINNDSSLEKELESKLNQVTQKKVEKNPFGQLEESFKILIQDYQQLADNQQLLQKLEIQEKNENINTKQNDDKTFQVSKNMVQYDPSQLGIYLKSSLIKNKKQARQSKKVIQLDQNKQEFVDYINLNFRYKKFQNIQANFQFYDHPFELQFKDSKNDQFETKCDQCSSPTFNYYWMCNQECKHTICVDCAYQVPEYLNYFENLGKCQIQIESHRHQLQLQKHNEFYEQQCNICERLLLRFSFSCQPCNFFVCQTCTSIHKEVKTSKSYAAEIKKNNFDFFVQKGKEIYLEQEEIMS</sequence>
<gene>
    <name evidence="6" type="ORF">TTHERM_00486290</name>
</gene>
<reference evidence="7" key="1">
    <citation type="journal article" date="2006" name="PLoS Biol.">
        <title>Macronuclear genome sequence of the ciliate Tetrahymena thermophila, a model eukaryote.</title>
        <authorList>
            <person name="Eisen J.A."/>
            <person name="Coyne R.S."/>
            <person name="Wu M."/>
            <person name="Wu D."/>
            <person name="Thiagarajan M."/>
            <person name="Wortman J.R."/>
            <person name="Badger J.H."/>
            <person name="Ren Q."/>
            <person name="Amedeo P."/>
            <person name="Jones K.M."/>
            <person name="Tallon L.J."/>
            <person name="Delcher A.L."/>
            <person name="Salzberg S.L."/>
            <person name="Silva J.C."/>
            <person name="Haas B.J."/>
            <person name="Majoros W.H."/>
            <person name="Farzad M."/>
            <person name="Carlton J.M."/>
            <person name="Smith R.K. Jr."/>
            <person name="Garg J."/>
            <person name="Pearlman R.E."/>
            <person name="Karrer K.M."/>
            <person name="Sun L."/>
            <person name="Manning G."/>
            <person name="Elde N.C."/>
            <person name="Turkewitz A.P."/>
            <person name="Asai D.J."/>
            <person name="Wilkes D.E."/>
            <person name="Wang Y."/>
            <person name="Cai H."/>
            <person name="Collins K."/>
            <person name="Stewart B.A."/>
            <person name="Lee S.R."/>
            <person name="Wilamowska K."/>
            <person name="Weinberg Z."/>
            <person name="Ruzzo W.L."/>
            <person name="Wloga D."/>
            <person name="Gaertig J."/>
            <person name="Frankel J."/>
            <person name="Tsao C.-C."/>
            <person name="Gorovsky M.A."/>
            <person name="Keeling P.J."/>
            <person name="Waller R.F."/>
            <person name="Patron N.J."/>
            <person name="Cherry J.M."/>
            <person name="Stover N.A."/>
            <person name="Krieger C.J."/>
            <person name="del Toro C."/>
            <person name="Ryder H.F."/>
            <person name="Williamson S.C."/>
            <person name="Barbeau R.A."/>
            <person name="Hamilton E.P."/>
            <person name="Orias E."/>
        </authorList>
    </citation>
    <scope>NUCLEOTIDE SEQUENCE [LARGE SCALE GENOMIC DNA]</scope>
    <source>
        <strain evidence="7">SB210</strain>
    </source>
</reference>
<protein>
    <submittedName>
        <fullName evidence="6">C1-like domain protein</fullName>
    </submittedName>
</protein>
<proteinExistence type="predicted"/>
<keyword evidence="2" id="KW-0677">Repeat</keyword>
<evidence type="ECO:0000256" key="3">
    <source>
        <dbReference type="ARBA" id="ARBA00022771"/>
    </source>
</evidence>
<dbReference type="PROSITE" id="PS00518">
    <property type="entry name" value="ZF_RING_1"/>
    <property type="match status" value="1"/>
</dbReference>
<evidence type="ECO:0000259" key="5">
    <source>
        <dbReference type="Pfam" id="PF03107"/>
    </source>
</evidence>
<evidence type="ECO:0000256" key="4">
    <source>
        <dbReference type="ARBA" id="ARBA00022833"/>
    </source>
</evidence>
<keyword evidence="7" id="KW-1185">Reference proteome</keyword>
<keyword evidence="1" id="KW-0479">Metal-binding</keyword>
<dbReference type="InterPro" id="IPR004146">
    <property type="entry name" value="DC1"/>
</dbReference>